<gene>
    <name evidence="1" type="ORF">K6Y31_01620</name>
</gene>
<dbReference type="Pfam" id="PF11993">
    <property type="entry name" value="VC2046"/>
    <property type="match status" value="1"/>
</dbReference>
<dbReference type="EMBL" id="JAIMJA010000001">
    <property type="protein sequence ID" value="MCE2593514.1"/>
    <property type="molecule type" value="Genomic_DNA"/>
</dbReference>
<protein>
    <submittedName>
        <fullName evidence="1">Uncharacterized protein</fullName>
    </submittedName>
</protein>
<reference evidence="1 2" key="1">
    <citation type="journal article" date="2022" name="Environ. Microbiol. Rep.">
        <title>Eco-phylogenetic analyses reveal divergent evolution of vitamin B12 metabolism in the marine bacterial family 'Psychromonadaceae'.</title>
        <authorList>
            <person name="Jin X."/>
            <person name="Yang Y."/>
            <person name="Cao H."/>
            <person name="Gao B."/>
            <person name="Zhao Z."/>
        </authorList>
    </citation>
    <scope>NUCLEOTIDE SEQUENCE [LARGE SCALE GENOMIC DNA]</scope>
    <source>
        <strain evidence="1 2">MKS20</strain>
    </source>
</reference>
<sequence length="179" mass="19847">MISGQIRQHLLTDELQLGQSLNQAIHHGHRAQFSLLLSMLCADVPELPQFGLADKPMMKKPEADLRAEFGLGKPVPIRGPGISADRAKSFSELTAQGLNASVRLQQLLQPTPLCQNDPTGGLGQEVLDNVSLKARLQWMEKLNKIVPEPVKYDDISMNQIIEGFDYNKELKLNKLDLVA</sequence>
<proteinExistence type="predicted"/>
<evidence type="ECO:0000313" key="2">
    <source>
        <dbReference type="Proteomes" id="UP001201273"/>
    </source>
</evidence>
<accession>A0ABS8W3K6</accession>
<dbReference type="Proteomes" id="UP001201273">
    <property type="component" value="Unassembled WGS sequence"/>
</dbReference>
<keyword evidence="2" id="KW-1185">Reference proteome</keyword>
<organism evidence="1 2">
    <name type="scientific">Motilimonas cestriensis</name>
    <dbReference type="NCBI Taxonomy" id="2742685"/>
    <lineage>
        <taxon>Bacteria</taxon>
        <taxon>Pseudomonadati</taxon>
        <taxon>Pseudomonadota</taxon>
        <taxon>Gammaproteobacteria</taxon>
        <taxon>Alteromonadales</taxon>
        <taxon>Alteromonadales genera incertae sedis</taxon>
        <taxon>Motilimonas</taxon>
    </lineage>
</organism>
<name>A0ABS8W3K6_9GAMM</name>
<dbReference type="RefSeq" id="WP_233051117.1">
    <property type="nucleotide sequence ID" value="NZ_JAIMJA010000001.1"/>
</dbReference>
<comment type="caution">
    <text evidence="1">The sequence shown here is derived from an EMBL/GenBank/DDBJ whole genome shotgun (WGS) entry which is preliminary data.</text>
</comment>
<dbReference type="InterPro" id="IPR021879">
    <property type="entry name" value="VC2046_fam"/>
</dbReference>
<evidence type="ECO:0000313" key="1">
    <source>
        <dbReference type="EMBL" id="MCE2593514.1"/>
    </source>
</evidence>